<protein>
    <submittedName>
        <fullName evidence="1">Uncharacterized protein</fullName>
    </submittedName>
</protein>
<name>A0A344TCM9_9BACT</name>
<dbReference type="Pfam" id="PF05947">
    <property type="entry name" value="T6SS_TssF"/>
    <property type="match status" value="1"/>
</dbReference>
<dbReference type="InterPro" id="IPR010272">
    <property type="entry name" value="T6SS_TssF"/>
</dbReference>
<dbReference type="Proteomes" id="UP000251993">
    <property type="component" value="Chromosome"/>
</dbReference>
<reference evidence="1 2" key="1">
    <citation type="submission" date="2018-07" db="EMBL/GenBank/DDBJ databases">
        <title>Genome sequencing of Runella.</title>
        <authorList>
            <person name="Baek M.-G."/>
            <person name="Yi H."/>
        </authorList>
    </citation>
    <scope>NUCLEOTIDE SEQUENCE [LARGE SCALE GENOMIC DNA]</scope>
    <source>
        <strain evidence="1 2">HYN0085</strain>
    </source>
</reference>
<accession>A0A344TCM9</accession>
<proteinExistence type="predicted"/>
<organism evidence="1 2">
    <name type="scientific">Runella rosea</name>
    <dbReference type="NCBI Taxonomy" id="2259595"/>
    <lineage>
        <taxon>Bacteria</taxon>
        <taxon>Pseudomonadati</taxon>
        <taxon>Bacteroidota</taxon>
        <taxon>Cytophagia</taxon>
        <taxon>Cytophagales</taxon>
        <taxon>Spirosomataceae</taxon>
        <taxon>Runella</taxon>
    </lineage>
</organism>
<dbReference type="RefSeq" id="WP_114065187.1">
    <property type="nucleotide sequence ID" value="NZ_CP030850.1"/>
</dbReference>
<sequence length="611" mass="69906">MYNEPQRYKTREQIRSEMIREIARLWHYDESDLAIESFDPLVGMLLGAFATGLENIHHELDNSRSRVVQRLAHLLTPEVLTGPQPAHAMMKAGIIDPTFDVLPEHTFNCALAGKEFFFSSVGHYTLHNLRLNTVIMQSRIREMGMGGAPREFFMDQALPLDEVWIGLSLNEELEALDDLALFFDWRNDPSRTTHLSRLLDVRMFTETEELQVVQGLANKKTFDGLANELGASARIERTVQRQYDGHVLSVSSRNRLTGQEISIQSQKKKYPEAITSFLRPDELQRYFVQELFWIKIKFPGALSPEILSRMYLDVNAFPVVNRRAVTNFQELRALFNVFPIRTEETDFFLDMIEVETPTGAKLANVQQFNRETGNQYLLRQGGVARFDERDASEILSYLVDLLRDEGAMFMALGRGEIENDVEEIRKRLERISNIIKKDNFQNWFISAKTTEKTGRLSIRYWTTKADAANNLAFGTKLMRDRANIAFTDDITMLLTTTKGGQRPLQGDDNLPVFKKAILTRGRAVTMEDYKAVCFAELGDKLKRVEITKGFSMGASQYQGLQRTLDINLTSNPAKPLPPEQWSEYSLRIKHLLEEQSSGVLPIRMLVNGTVT</sequence>
<keyword evidence="2" id="KW-1185">Reference proteome</keyword>
<dbReference type="AlphaFoldDB" id="A0A344TCM9"/>
<dbReference type="KEGG" id="run:DR864_00985"/>
<dbReference type="EMBL" id="CP030850">
    <property type="protein sequence ID" value="AXE16400.1"/>
    <property type="molecule type" value="Genomic_DNA"/>
</dbReference>
<evidence type="ECO:0000313" key="2">
    <source>
        <dbReference type="Proteomes" id="UP000251993"/>
    </source>
</evidence>
<gene>
    <name evidence="1" type="ORF">DR864_00985</name>
</gene>
<dbReference type="OrthoDB" id="1090083at2"/>
<evidence type="ECO:0000313" key="1">
    <source>
        <dbReference type="EMBL" id="AXE16400.1"/>
    </source>
</evidence>